<proteinExistence type="inferred from homology"/>
<dbReference type="RefSeq" id="WP_116559299.1">
    <property type="nucleotide sequence ID" value="NZ_QDKM01000007.1"/>
</dbReference>
<gene>
    <name evidence="4" type="ORF">DDE20_14850</name>
</gene>
<dbReference type="Pfam" id="PF00106">
    <property type="entry name" value="adh_short"/>
    <property type="match status" value="1"/>
</dbReference>
<dbReference type="PRINTS" id="PR00081">
    <property type="entry name" value="GDHRDH"/>
</dbReference>
<evidence type="ECO:0000256" key="3">
    <source>
        <dbReference type="RuleBase" id="RU000363"/>
    </source>
</evidence>
<evidence type="ECO:0000256" key="2">
    <source>
        <dbReference type="ARBA" id="ARBA00023002"/>
    </source>
</evidence>
<dbReference type="PROSITE" id="PS00061">
    <property type="entry name" value="ADH_SHORT"/>
    <property type="match status" value="1"/>
</dbReference>
<name>A0A2T8HRH4_9RHOB</name>
<keyword evidence="5" id="KW-1185">Reference proteome</keyword>
<dbReference type="PANTHER" id="PTHR24320">
    <property type="entry name" value="RETINOL DEHYDROGENASE"/>
    <property type="match status" value="1"/>
</dbReference>
<evidence type="ECO:0000313" key="4">
    <source>
        <dbReference type="EMBL" id="PVH28031.1"/>
    </source>
</evidence>
<keyword evidence="2" id="KW-0560">Oxidoreductase</keyword>
<dbReference type="PRINTS" id="PR00080">
    <property type="entry name" value="SDRFAMILY"/>
</dbReference>
<evidence type="ECO:0000313" key="5">
    <source>
        <dbReference type="Proteomes" id="UP000245911"/>
    </source>
</evidence>
<dbReference type="OrthoDB" id="9785826at2"/>
<dbReference type="PANTHER" id="PTHR24320:SF148">
    <property type="entry name" value="NAD(P)-BINDING ROSSMANN-FOLD SUPERFAMILY PROTEIN"/>
    <property type="match status" value="1"/>
</dbReference>
<evidence type="ECO:0000256" key="1">
    <source>
        <dbReference type="ARBA" id="ARBA00006484"/>
    </source>
</evidence>
<dbReference type="SUPFAM" id="SSF51735">
    <property type="entry name" value="NAD(P)-binding Rossmann-fold domains"/>
    <property type="match status" value="1"/>
</dbReference>
<dbReference type="Proteomes" id="UP000245911">
    <property type="component" value="Unassembled WGS sequence"/>
</dbReference>
<comment type="caution">
    <text evidence="4">The sequence shown here is derived from an EMBL/GenBank/DDBJ whole genome shotgun (WGS) entry which is preliminary data.</text>
</comment>
<accession>A0A2T8HRH4</accession>
<dbReference type="InterPro" id="IPR020904">
    <property type="entry name" value="Sc_DH/Rdtase_CS"/>
</dbReference>
<sequence>MSKTILITGATDGIGLLTAKTLAEAGHKVLLHGRSAGKLAAAAQAVGGAPETFRADFSILAEVAALAAEVRARHPRIDVLINNAGILKVAEPRTAGGLDVRFVVNTLAPYLLTQALLPVIPATGRVVNLSSAAQAPVDIAAMGGKGALDQMAAYAQSKLALTIWSQEMARAHPEGPVFVAVNPGSLLASKMVKEGFGVAGSDLSIGADILCRAALSEEFASASGRYFDNDAGAFAPPHREAADAGKAAQVVAAIEALVATDPGARSKG</sequence>
<dbReference type="InterPro" id="IPR002347">
    <property type="entry name" value="SDR_fam"/>
</dbReference>
<dbReference type="AlphaFoldDB" id="A0A2T8HRH4"/>
<protein>
    <submittedName>
        <fullName evidence="4">Oxidoreductase</fullName>
    </submittedName>
</protein>
<dbReference type="InterPro" id="IPR036291">
    <property type="entry name" value="NAD(P)-bd_dom_sf"/>
</dbReference>
<organism evidence="4 5">
    <name type="scientific">Pararhodobacter oceanensis</name>
    <dbReference type="NCBI Taxonomy" id="2172121"/>
    <lineage>
        <taxon>Bacteria</taxon>
        <taxon>Pseudomonadati</taxon>
        <taxon>Pseudomonadota</taxon>
        <taxon>Alphaproteobacteria</taxon>
        <taxon>Rhodobacterales</taxon>
        <taxon>Paracoccaceae</taxon>
        <taxon>Pararhodobacter</taxon>
    </lineage>
</organism>
<comment type="similarity">
    <text evidence="1 3">Belongs to the short-chain dehydrogenases/reductases (SDR) family.</text>
</comment>
<dbReference type="GO" id="GO:0016491">
    <property type="term" value="F:oxidoreductase activity"/>
    <property type="evidence" value="ECO:0007669"/>
    <property type="project" value="UniProtKB-KW"/>
</dbReference>
<dbReference type="EMBL" id="QDKM01000007">
    <property type="protein sequence ID" value="PVH28031.1"/>
    <property type="molecule type" value="Genomic_DNA"/>
</dbReference>
<reference evidence="4 5" key="1">
    <citation type="submission" date="2018-04" db="EMBL/GenBank/DDBJ databases">
        <title>Pararhodobacter oceanense sp. nov., isolated from marine intertidal sediment.</title>
        <authorList>
            <person name="Wang X.-L."/>
            <person name="Du Z.-J."/>
        </authorList>
    </citation>
    <scope>NUCLEOTIDE SEQUENCE [LARGE SCALE GENOMIC DNA]</scope>
    <source>
        <strain evidence="4 5">AM505</strain>
    </source>
</reference>
<dbReference type="Gene3D" id="3.40.50.720">
    <property type="entry name" value="NAD(P)-binding Rossmann-like Domain"/>
    <property type="match status" value="1"/>
</dbReference>